<reference evidence="1 2" key="1">
    <citation type="submission" date="2016-10" db="EMBL/GenBank/DDBJ databases">
        <authorList>
            <person name="de Groot N.N."/>
        </authorList>
    </citation>
    <scope>NUCLEOTIDE SEQUENCE [LARGE SCALE GENOMIC DNA]</scope>
    <source>
        <strain evidence="1 2">CGMCC 4.6858</strain>
    </source>
</reference>
<dbReference type="AlphaFoldDB" id="A0A1G6VB96"/>
<keyword evidence="2" id="KW-1185">Reference proteome</keyword>
<proteinExistence type="predicted"/>
<dbReference type="Proteomes" id="UP000199034">
    <property type="component" value="Unassembled WGS sequence"/>
</dbReference>
<accession>A0A1G6VB96</accession>
<evidence type="ECO:0000313" key="1">
    <source>
        <dbReference type="EMBL" id="SDD50862.1"/>
    </source>
</evidence>
<dbReference type="EMBL" id="FMZM01000008">
    <property type="protein sequence ID" value="SDD50862.1"/>
    <property type="molecule type" value="Genomic_DNA"/>
</dbReference>
<sequence>MNGMQHRFVVSCVTVVVGAAVVGVAYVATADTGLVEVFVAAGLTGAALVAIWLYVRALRRG</sequence>
<organism evidence="1 2">
    <name type="scientific">Nocardioides lianchengensis</name>
    <dbReference type="NCBI Taxonomy" id="1045774"/>
    <lineage>
        <taxon>Bacteria</taxon>
        <taxon>Bacillati</taxon>
        <taxon>Actinomycetota</taxon>
        <taxon>Actinomycetes</taxon>
        <taxon>Propionibacteriales</taxon>
        <taxon>Nocardioidaceae</taxon>
        <taxon>Nocardioides</taxon>
    </lineage>
</organism>
<protein>
    <submittedName>
        <fullName evidence="1">Uncharacterized protein</fullName>
    </submittedName>
</protein>
<gene>
    <name evidence="1" type="ORF">SAMN05421872_108269</name>
</gene>
<dbReference type="RefSeq" id="WP_090858303.1">
    <property type="nucleotide sequence ID" value="NZ_FMZM01000008.1"/>
</dbReference>
<evidence type="ECO:0000313" key="2">
    <source>
        <dbReference type="Proteomes" id="UP000199034"/>
    </source>
</evidence>
<name>A0A1G6VB96_9ACTN</name>